<dbReference type="PANTHER" id="PTHR45676">
    <property type="entry name" value="RING-H2 FINGER PROTEIN ATL51-RELATED"/>
    <property type="match status" value="1"/>
</dbReference>
<reference evidence="5 6" key="1">
    <citation type="journal article" date="2023" name="Plants (Basel)">
        <title>Bridging the Gap: Combining Genomics and Transcriptomics Approaches to Understand Stylosanthes scabra, an Orphan Legume from the Brazilian Caatinga.</title>
        <authorList>
            <person name="Ferreira-Neto J.R.C."/>
            <person name="da Silva M.D."/>
            <person name="Binneck E."/>
            <person name="de Melo N.F."/>
            <person name="da Silva R.H."/>
            <person name="de Melo A.L.T.M."/>
            <person name="Pandolfi V."/>
            <person name="Bustamante F.O."/>
            <person name="Brasileiro-Vidal A.C."/>
            <person name="Benko-Iseppon A.M."/>
        </authorList>
    </citation>
    <scope>NUCLEOTIDE SEQUENCE [LARGE SCALE GENOMIC DNA]</scope>
    <source>
        <tissue evidence="5">Leaves</tissue>
    </source>
</reference>
<proteinExistence type="predicted"/>
<sequence>MSRVLSPVPVSPPPPSSSSSSPISNKNIMPMFNYGLVVVGTAVIVLVIYNLLIIKHCHRRRDMSDQFPTRNSNNRFIEVVVTAANSGEGIRSFENNNYYAAAASKQRNSHLLSSFKYKKEKMTSSSTSKEGSFSFVDDASGGGDSDECAVCLSVFEEGEEVRKLPRCKHSFHALCIDMWLYSHFDCPVCRTPVGPFCNPFPATENSRSGGSGGGSGISA</sequence>
<feature type="region of interest" description="Disordered" evidence="2">
    <location>
        <begin position="1"/>
        <end position="22"/>
    </location>
</feature>
<dbReference type="SUPFAM" id="SSF57850">
    <property type="entry name" value="RING/U-box"/>
    <property type="match status" value="1"/>
</dbReference>
<evidence type="ECO:0000256" key="1">
    <source>
        <dbReference type="PROSITE-ProRule" id="PRU00175"/>
    </source>
</evidence>
<organism evidence="5 6">
    <name type="scientific">Stylosanthes scabra</name>
    <dbReference type="NCBI Taxonomy" id="79078"/>
    <lineage>
        <taxon>Eukaryota</taxon>
        <taxon>Viridiplantae</taxon>
        <taxon>Streptophyta</taxon>
        <taxon>Embryophyta</taxon>
        <taxon>Tracheophyta</taxon>
        <taxon>Spermatophyta</taxon>
        <taxon>Magnoliopsida</taxon>
        <taxon>eudicotyledons</taxon>
        <taxon>Gunneridae</taxon>
        <taxon>Pentapetalae</taxon>
        <taxon>rosids</taxon>
        <taxon>fabids</taxon>
        <taxon>Fabales</taxon>
        <taxon>Fabaceae</taxon>
        <taxon>Papilionoideae</taxon>
        <taxon>50 kb inversion clade</taxon>
        <taxon>dalbergioids sensu lato</taxon>
        <taxon>Dalbergieae</taxon>
        <taxon>Pterocarpus clade</taxon>
        <taxon>Stylosanthes</taxon>
    </lineage>
</organism>
<dbReference type="EMBL" id="JASCZI010151668">
    <property type="protein sequence ID" value="MED6173977.1"/>
    <property type="molecule type" value="Genomic_DNA"/>
</dbReference>
<keyword evidence="6" id="KW-1185">Reference proteome</keyword>
<feature type="domain" description="RING-type" evidence="4">
    <location>
        <begin position="148"/>
        <end position="190"/>
    </location>
</feature>
<dbReference type="Gene3D" id="3.30.40.10">
    <property type="entry name" value="Zinc/RING finger domain, C3HC4 (zinc finger)"/>
    <property type="match status" value="1"/>
</dbReference>
<dbReference type="InterPro" id="IPR013083">
    <property type="entry name" value="Znf_RING/FYVE/PHD"/>
</dbReference>
<name>A0ABU6VK84_9FABA</name>
<keyword evidence="3" id="KW-1133">Transmembrane helix</keyword>
<keyword evidence="1" id="KW-0862">Zinc</keyword>
<dbReference type="InterPro" id="IPR001841">
    <property type="entry name" value="Znf_RING"/>
</dbReference>
<keyword evidence="1" id="KW-0479">Metal-binding</keyword>
<dbReference type="Proteomes" id="UP001341840">
    <property type="component" value="Unassembled WGS sequence"/>
</dbReference>
<dbReference type="SMART" id="SM00184">
    <property type="entry name" value="RING"/>
    <property type="match status" value="1"/>
</dbReference>
<evidence type="ECO:0000256" key="3">
    <source>
        <dbReference type="SAM" id="Phobius"/>
    </source>
</evidence>
<dbReference type="CDD" id="cd16461">
    <property type="entry name" value="RING-H2_EL5-like"/>
    <property type="match status" value="1"/>
</dbReference>
<evidence type="ECO:0000256" key="2">
    <source>
        <dbReference type="SAM" id="MobiDB-lite"/>
    </source>
</evidence>
<feature type="transmembrane region" description="Helical" evidence="3">
    <location>
        <begin position="31"/>
        <end position="54"/>
    </location>
</feature>
<dbReference type="Pfam" id="PF13639">
    <property type="entry name" value="zf-RING_2"/>
    <property type="match status" value="1"/>
</dbReference>
<comment type="caution">
    <text evidence="5">The sequence shown here is derived from an EMBL/GenBank/DDBJ whole genome shotgun (WGS) entry which is preliminary data.</text>
</comment>
<evidence type="ECO:0000259" key="4">
    <source>
        <dbReference type="PROSITE" id="PS50089"/>
    </source>
</evidence>
<gene>
    <name evidence="5" type="ORF">PIB30_064683</name>
</gene>
<evidence type="ECO:0000313" key="6">
    <source>
        <dbReference type="Proteomes" id="UP001341840"/>
    </source>
</evidence>
<protein>
    <recommendedName>
        <fullName evidence="4">RING-type domain-containing protein</fullName>
    </recommendedName>
</protein>
<dbReference type="PROSITE" id="PS50089">
    <property type="entry name" value="ZF_RING_2"/>
    <property type="match status" value="1"/>
</dbReference>
<dbReference type="PANTHER" id="PTHR45676:SF84">
    <property type="entry name" value="RING-TYPE DOMAIN-CONTAINING PROTEIN"/>
    <property type="match status" value="1"/>
</dbReference>
<keyword evidence="3" id="KW-0472">Membrane</keyword>
<accession>A0ABU6VK84</accession>
<keyword evidence="1" id="KW-0863">Zinc-finger</keyword>
<evidence type="ECO:0000313" key="5">
    <source>
        <dbReference type="EMBL" id="MED6173977.1"/>
    </source>
</evidence>
<keyword evidence="3" id="KW-0812">Transmembrane</keyword>